<dbReference type="EMBL" id="DS022315">
    <property type="protein sequence ID" value="OAJ45185.1"/>
    <property type="molecule type" value="Genomic_DNA"/>
</dbReference>
<accession>A0A177WZW7</accession>
<feature type="region of interest" description="Disordered" evidence="1">
    <location>
        <begin position="44"/>
        <end position="75"/>
    </location>
</feature>
<organism evidence="2 3">
    <name type="scientific">Batrachochytrium dendrobatidis (strain JEL423)</name>
    <dbReference type="NCBI Taxonomy" id="403673"/>
    <lineage>
        <taxon>Eukaryota</taxon>
        <taxon>Fungi</taxon>
        <taxon>Fungi incertae sedis</taxon>
        <taxon>Chytridiomycota</taxon>
        <taxon>Chytridiomycota incertae sedis</taxon>
        <taxon>Chytridiomycetes</taxon>
        <taxon>Rhizophydiales</taxon>
        <taxon>Rhizophydiales incertae sedis</taxon>
        <taxon>Batrachochytrium</taxon>
    </lineage>
</organism>
<feature type="compositionally biased region" description="Basic and acidic residues" evidence="1">
    <location>
        <begin position="59"/>
        <end position="70"/>
    </location>
</feature>
<reference evidence="2 3" key="1">
    <citation type="submission" date="2006-10" db="EMBL/GenBank/DDBJ databases">
        <title>The Genome Sequence of Batrachochytrium dendrobatidis JEL423.</title>
        <authorList>
            <consortium name="The Broad Institute Genome Sequencing Platform"/>
            <person name="Birren B."/>
            <person name="Lander E."/>
            <person name="Galagan J."/>
            <person name="Cuomo C."/>
            <person name="Devon K."/>
            <person name="Jaffe D."/>
            <person name="Butler J."/>
            <person name="Alvarez P."/>
            <person name="Gnerre S."/>
            <person name="Grabherr M."/>
            <person name="Kleber M."/>
            <person name="Mauceli E."/>
            <person name="Brockman W."/>
            <person name="Young S."/>
            <person name="LaButti K."/>
            <person name="Sykes S."/>
            <person name="DeCaprio D."/>
            <person name="Crawford M."/>
            <person name="Koehrsen M."/>
            <person name="Engels R."/>
            <person name="Montgomery P."/>
            <person name="Pearson M."/>
            <person name="Howarth C."/>
            <person name="Larson L."/>
            <person name="White J."/>
            <person name="O'Leary S."/>
            <person name="Kodira C."/>
            <person name="Zeng Q."/>
            <person name="Yandava C."/>
            <person name="Alvarado L."/>
            <person name="Longcore J."/>
            <person name="James T."/>
        </authorList>
    </citation>
    <scope>NUCLEOTIDE SEQUENCE [LARGE SCALE GENOMIC DNA]</scope>
    <source>
        <strain evidence="2 3">JEL423</strain>
    </source>
</reference>
<name>A0A177WZW7_BATDL</name>
<sequence length="111" mass="12876">MPITRREPINFVDEFRTQYYPLARLKVIFLAKYDYLVASPSTEKLDEPNYEEDGCETPIKQKNDKDKNKDMVMSSIDTLAGETSPDHYKTDENSKDFPSSMASYFTINFAK</sequence>
<evidence type="ECO:0000313" key="3">
    <source>
        <dbReference type="Proteomes" id="UP000077115"/>
    </source>
</evidence>
<evidence type="ECO:0000313" key="2">
    <source>
        <dbReference type="EMBL" id="OAJ45185.1"/>
    </source>
</evidence>
<proteinExistence type="predicted"/>
<gene>
    <name evidence="2" type="ORF">BDEG_28346</name>
</gene>
<reference evidence="2 3" key="2">
    <citation type="submission" date="2016-05" db="EMBL/GenBank/DDBJ databases">
        <title>Lineage-specific infection strategies underlie the spectrum of fungal disease in amphibians.</title>
        <authorList>
            <person name="Cuomo C.A."/>
            <person name="Farrer R.A."/>
            <person name="James T."/>
            <person name="Longcore J."/>
            <person name="Birren B."/>
        </authorList>
    </citation>
    <scope>NUCLEOTIDE SEQUENCE [LARGE SCALE GENOMIC DNA]</scope>
    <source>
        <strain evidence="2 3">JEL423</strain>
    </source>
</reference>
<dbReference type="AlphaFoldDB" id="A0A177WZW7"/>
<protein>
    <submittedName>
        <fullName evidence="2">Uncharacterized protein</fullName>
    </submittedName>
</protein>
<dbReference type="Proteomes" id="UP000077115">
    <property type="component" value="Unassembled WGS sequence"/>
</dbReference>
<evidence type="ECO:0000256" key="1">
    <source>
        <dbReference type="SAM" id="MobiDB-lite"/>
    </source>
</evidence>
<dbReference type="VEuPathDB" id="FungiDB:BDEG_28346"/>